<organism evidence="10">
    <name type="scientific">Streptomyces sp. NBC_00119</name>
    <dbReference type="NCBI Taxonomy" id="2975659"/>
    <lineage>
        <taxon>Bacteria</taxon>
        <taxon>Bacillati</taxon>
        <taxon>Actinomycetota</taxon>
        <taxon>Actinomycetes</taxon>
        <taxon>Kitasatosporales</taxon>
        <taxon>Streptomycetaceae</taxon>
        <taxon>Streptomyces</taxon>
    </lineage>
</organism>
<sequence length="564" mass="62085">MIPSVPSFVPRRSARLAPVLSAALALVLTSTQPAQAGAEEDTSGPTRAEARVSAYLRGVRDRPEELAAFFRALPKGADLHNHLSGAATTELLLRIAVDAGYCIDTTTLTASAPPCTGNTRPAADTLTDPAFRRQVIRAWSMQDFTPGQGESSHDHFFATFGKFGAVSGLHPGRLLAQVSTSAAKQHQFYLETMWTPAWYAADALATKVGYDSDLARMRDKMLADGGMDAVVQQAMSETDSMIEEFRTAAHCDTDRPDAGCALPVRFIAQVDRGGPRALVFAQMLLGIELARRDPRFVSLNLVGPEENPVAVADYRLHMRMLNYLRGVYPDVPLTLHAGELVPGLVKPEDLRFHVRDAVLTAHTDRIGHGVDIRHEDNYRELLRLMARRHVLVEVPLTSNAQVLGVTGPAHPFPLYRANKVPVALATDDQGVERTDISREYQRAALTYQLDYPALKDLARNSLEYGFLKGHSLWRNRNGHQTVPKCAGNRLGDPTPSKRCAHFLASSAKATVQWKQEDAFHAFERTFAARTPQAASRIPHHHQHARRDHDDPAPPRRTSTSALIP</sequence>
<dbReference type="InterPro" id="IPR032466">
    <property type="entry name" value="Metal_Hydrolase"/>
</dbReference>
<keyword evidence="5" id="KW-0378">Hydrolase</keyword>
<keyword evidence="6" id="KW-0862">Zinc</keyword>
<comment type="cofactor">
    <cofactor evidence="1">
        <name>Zn(2+)</name>
        <dbReference type="ChEBI" id="CHEBI:29105"/>
    </cofactor>
</comment>
<keyword evidence="4" id="KW-0479">Metal-binding</keyword>
<evidence type="ECO:0000259" key="9">
    <source>
        <dbReference type="Pfam" id="PF00962"/>
    </source>
</evidence>
<evidence type="ECO:0000313" key="10">
    <source>
        <dbReference type="EMBL" id="WTS11316.1"/>
    </source>
</evidence>
<feature type="region of interest" description="Disordered" evidence="7">
    <location>
        <begin position="530"/>
        <end position="564"/>
    </location>
</feature>
<dbReference type="GO" id="GO:0046103">
    <property type="term" value="P:inosine biosynthetic process"/>
    <property type="evidence" value="ECO:0007669"/>
    <property type="project" value="TreeGrafter"/>
</dbReference>
<dbReference type="InterPro" id="IPR006330">
    <property type="entry name" value="Ado/ade_deaminase"/>
</dbReference>
<dbReference type="Gene3D" id="3.20.20.140">
    <property type="entry name" value="Metal-dependent hydrolases"/>
    <property type="match status" value="1"/>
</dbReference>
<dbReference type="AlphaFoldDB" id="A0AAU1U2W9"/>
<accession>A0AAU1U2W9</accession>
<dbReference type="GO" id="GO:0046872">
    <property type="term" value="F:metal ion binding"/>
    <property type="evidence" value="ECO:0007669"/>
    <property type="project" value="UniProtKB-KW"/>
</dbReference>
<comment type="similarity">
    <text evidence="2">Belongs to the metallo-dependent hydrolases superfamily. Adenosine and AMP deaminases family.</text>
</comment>
<evidence type="ECO:0000256" key="8">
    <source>
        <dbReference type="SAM" id="SignalP"/>
    </source>
</evidence>
<evidence type="ECO:0000256" key="6">
    <source>
        <dbReference type="ARBA" id="ARBA00022833"/>
    </source>
</evidence>
<evidence type="ECO:0000256" key="5">
    <source>
        <dbReference type="ARBA" id="ARBA00022801"/>
    </source>
</evidence>
<dbReference type="EC" id="3.5.4.4" evidence="3"/>
<proteinExistence type="inferred from homology"/>
<dbReference type="PANTHER" id="PTHR11409">
    <property type="entry name" value="ADENOSINE DEAMINASE"/>
    <property type="match status" value="1"/>
</dbReference>
<evidence type="ECO:0000256" key="3">
    <source>
        <dbReference type="ARBA" id="ARBA00012784"/>
    </source>
</evidence>
<dbReference type="SUPFAM" id="SSF51556">
    <property type="entry name" value="Metallo-dependent hydrolases"/>
    <property type="match status" value="1"/>
</dbReference>
<dbReference type="EMBL" id="CP108195">
    <property type="protein sequence ID" value="WTS11316.1"/>
    <property type="molecule type" value="Genomic_DNA"/>
</dbReference>
<dbReference type="GO" id="GO:0005829">
    <property type="term" value="C:cytosol"/>
    <property type="evidence" value="ECO:0007669"/>
    <property type="project" value="TreeGrafter"/>
</dbReference>
<evidence type="ECO:0000256" key="7">
    <source>
        <dbReference type="SAM" id="MobiDB-lite"/>
    </source>
</evidence>
<feature type="domain" description="Adenosine deaminase" evidence="9">
    <location>
        <begin position="259"/>
        <end position="468"/>
    </location>
</feature>
<protein>
    <recommendedName>
        <fullName evidence="3">adenosine deaminase</fullName>
        <ecNumber evidence="3">3.5.4.4</ecNumber>
    </recommendedName>
</protein>
<evidence type="ECO:0000256" key="1">
    <source>
        <dbReference type="ARBA" id="ARBA00001947"/>
    </source>
</evidence>
<dbReference type="InterPro" id="IPR001365">
    <property type="entry name" value="A_deaminase_dom"/>
</dbReference>
<dbReference type="GO" id="GO:0043103">
    <property type="term" value="P:hypoxanthine salvage"/>
    <property type="evidence" value="ECO:0007669"/>
    <property type="project" value="TreeGrafter"/>
</dbReference>
<feature type="signal peptide" evidence="8">
    <location>
        <begin position="1"/>
        <end position="36"/>
    </location>
</feature>
<evidence type="ECO:0000256" key="2">
    <source>
        <dbReference type="ARBA" id="ARBA00006676"/>
    </source>
</evidence>
<reference evidence="10" key="1">
    <citation type="submission" date="2022-10" db="EMBL/GenBank/DDBJ databases">
        <title>The complete genomes of actinobacterial strains from the NBC collection.</title>
        <authorList>
            <person name="Joergensen T.S."/>
            <person name="Alvarez Arevalo M."/>
            <person name="Sterndorff E.B."/>
            <person name="Faurdal D."/>
            <person name="Vuksanovic O."/>
            <person name="Mourched A.-S."/>
            <person name="Charusanti P."/>
            <person name="Shaw S."/>
            <person name="Blin K."/>
            <person name="Weber T."/>
        </authorList>
    </citation>
    <scope>NUCLEOTIDE SEQUENCE</scope>
    <source>
        <strain evidence="10">NBC_00119</strain>
    </source>
</reference>
<evidence type="ECO:0000256" key="4">
    <source>
        <dbReference type="ARBA" id="ARBA00022723"/>
    </source>
</evidence>
<dbReference type="GO" id="GO:0004000">
    <property type="term" value="F:adenosine deaminase activity"/>
    <property type="evidence" value="ECO:0007669"/>
    <property type="project" value="TreeGrafter"/>
</dbReference>
<feature type="chain" id="PRO_5043636801" description="adenosine deaminase" evidence="8">
    <location>
        <begin position="37"/>
        <end position="564"/>
    </location>
</feature>
<keyword evidence="8" id="KW-0732">Signal</keyword>
<dbReference type="PANTHER" id="PTHR11409:SF43">
    <property type="entry name" value="ADENOSINE DEAMINASE"/>
    <property type="match status" value="1"/>
</dbReference>
<name>A0AAU1U2W9_9ACTN</name>
<dbReference type="GO" id="GO:0006154">
    <property type="term" value="P:adenosine catabolic process"/>
    <property type="evidence" value="ECO:0007669"/>
    <property type="project" value="TreeGrafter"/>
</dbReference>
<dbReference type="Pfam" id="PF00962">
    <property type="entry name" value="A_deaminase"/>
    <property type="match status" value="1"/>
</dbReference>
<gene>
    <name evidence="10" type="ORF">OHU69_09655</name>
</gene>